<sequence length="187" mass="20754">MSDRSYVVRFGWTLRDVIMVPACAAFVLLGALSVADEPVMGVLCILLGGLYLALLLTAWASRRAALAVTEEGITLGALPPWPASKATFVPWSYIDAVVLWRQRTVRVLVWRQSIYYIGVERRAGAPPQSGLAQNRALRKVGKAFVPGDVSEDLMVDSRQISFWRLDRERLAAAVDHFAPDVRVEDRT</sequence>
<dbReference type="Proteomes" id="UP000635606">
    <property type="component" value="Unassembled WGS sequence"/>
</dbReference>
<dbReference type="AlphaFoldDB" id="A0A8J4ECQ0"/>
<feature type="transmembrane region" description="Helical" evidence="1">
    <location>
        <begin position="12"/>
        <end position="33"/>
    </location>
</feature>
<keyword evidence="3" id="KW-1185">Reference proteome</keyword>
<protein>
    <recommendedName>
        <fullName evidence="4">PH domain-containing protein</fullName>
    </recommendedName>
</protein>
<dbReference type="EMBL" id="BOPH01000068">
    <property type="protein sequence ID" value="GIJ69733.1"/>
    <property type="molecule type" value="Genomic_DNA"/>
</dbReference>
<name>A0A8J4ECQ0_9ACTN</name>
<feature type="transmembrane region" description="Helical" evidence="1">
    <location>
        <begin position="39"/>
        <end position="60"/>
    </location>
</feature>
<evidence type="ECO:0000256" key="1">
    <source>
        <dbReference type="SAM" id="Phobius"/>
    </source>
</evidence>
<proteinExistence type="predicted"/>
<dbReference type="RefSeq" id="WP_203929651.1">
    <property type="nucleotide sequence ID" value="NZ_BOPH01000068.1"/>
</dbReference>
<evidence type="ECO:0008006" key="4">
    <source>
        <dbReference type="Google" id="ProtNLM"/>
    </source>
</evidence>
<accession>A0A8J4ECQ0</accession>
<keyword evidence="1" id="KW-1133">Transmembrane helix</keyword>
<reference evidence="2" key="1">
    <citation type="submission" date="2021-01" db="EMBL/GenBank/DDBJ databases">
        <title>Whole genome shotgun sequence of Virgisporangium ochraceum NBRC 16418.</title>
        <authorList>
            <person name="Komaki H."/>
            <person name="Tamura T."/>
        </authorList>
    </citation>
    <scope>NUCLEOTIDE SEQUENCE</scope>
    <source>
        <strain evidence="2">NBRC 16418</strain>
    </source>
</reference>
<evidence type="ECO:0000313" key="2">
    <source>
        <dbReference type="EMBL" id="GIJ69733.1"/>
    </source>
</evidence>
<comment type="caution">
    <text evidence="2">The sequence shown here is derived from an EMBL/GenBank/DDBJ whole genome shotgun (WGS) entry which is preliminary data.</text>
</comment>
<organism evidence="2 3">
    <name type="scientific">Virgisporangium ochraceum</name>
    <dbReference type="NCBI Taxonomy" id="65505"/>
    <lineage>
        <taxon>Bacteria</taxon>
        <taxon>Bacillati</taxon>
        <taxon>Actinomycetota</taxon>
        <taxon>Actinomycetes</taxon>
        <taxon>Micromonosporales</taxon>
        <taxon>Micromonosporaceae</taxon>
        <taxon>Virgisporangium</taxon>
    </lineage>
</organism>
<gene>
    <name evidence="2" type="ORF">Voc01_046500</name>
</gene>
<evidence type="ECO:0000313" key="3">
    <source>
        <dbReference type="Proteomes" id="UP000635606"/>
    </source>
</evidence>
<keyword evidence="1" id="KW-0472">Membrane</keyword>
<keyword evidence="1" id="KW-0812">Transmembrane</keyword>